<keyword evidence="4" id="KW-0375">Hydrogen ion transport</keyword>
<comment type="subcellular location">
    <subcellularLocation>
        <location evidence="1">Membrane</location>
    </subcellularLocation>
</comment>
<keyword evidence="3" id="KW-0138">CF(0)</keyword>
<dbReference type="NCBIfam" id="NF045957">
    <property type="entry name" value="MHO_1590_dom"/>
    <property type="match status" value="1"/>
</dbReference>
<dbReference type="RefSeq" id="WP_121940686.1">
    <property type="nucleotide sequence ID" value="NZ_CP137846.1"/>
</dbReference>
<accession>A0A3M0A4Y4</accession>
<evidence type="ECO:0000256" key="3">
    <source>
        <dbReference type="ARBA" id="ARBA00022547"/>
    </source>
</evidence>
<evidence type="ECO:0000313" key="10">
    <source>
        <dbReference type="Proteomes" id="UP000267246"/>
    </source>
</evidence>
<keyword evidence="2" id="KW-0813">Transport</keyword>
<sequence length="171" mass="19904">MKTKQKVFLATSIGLIALGTIAGLTTVMVLRKKKQDRQNIENKQNEIKETEKENQENKSKETEEEKEIKETEAESIFTSDKKEEINSNLVFPTLNQADYYDHLNFRNNQAWIDEEMIKFIVDDILAKILVENGVIKYNIEVINDQNVLLNFIWANNSQKAFRTYKISTNVL</sequence>
<keyword evidence="6" id="KW-0472">Membrane</keyword>
<feature type="compositionally biased region" description="Basic and acidic residues" evidence="8">
    <location>
        <begin position="36"/>
        <end position="72"/>
    </location>
</feature>
<dbReference type="Proteomes" id="UP000267246">
    <property type="component" value="Unassembled WGS sequence"/>
</dbReference>
<organism evidence="9 10">
    <name type="scientific">Metamycoplasma subdolum</name>
    <dbReference type="NCBI Taxonomy" id="92407"/>
    <lineage>
        <taxon>Bacteria</taxon>
        <taxon>Bacillati</taxon>
        <taxon>Mycoplasmatota</taxon>
        <taxon>Mycoplasmoidales</taxon>
        <taxon>Metamycoplasmataceae</taxon>
        <taxon>Metamycoplasma</taxon>
    </lineage>
</organism>
<evidence type="ECO:0000256" key="8">
    <source>
        <dbReference type="SAM" id="MobiDB-lite"/>
    </source>
</evidence>
<keyword evidence="10" id="KW-1185">Reference proteome</keyword>
<protein>
    <submittedName>
        <fullName evidence="9">ATP synthase E subunit</fullName>
    </submittedName>
</protein>
<dbReference type="Pfam" id="PF05680">
    <property type="entry name" value="ATP-synt_E"/>
    <property type="match status" value="1"/>
</dbReference>
<evidence type="ECO:0000313" key="9">
    <source>
        <dbReference type="EMBL" id="RMA78559.1"/>
    </source>
</evidence>
<keyword evidence="5" id="KW-0406">Ion transport</keyword>
<dbReference type="EMBL" id="REFI01000006">
    <property type="protein sequence ID" value="RMA78559.1"/>
    <property type="molecule type" value="Genomic_DNA"/>
</dbReference>
<comment type="caution">
    <text evidence="9">The sequence shown here is derived from an EMBL/GenBank/DDBJ whole genome shotgun (WGS) entry which is preliminary data.</text>
</comment>
<evidence type="ECO:0000256" key="5">
    <source>
        <dbReference type="ARBA" id="ARBA00023065"/>
    </source>
</evidence>
<dbReference type="GO" id="GO:0015078">
    <property type="term" value="F:proton transmembrane transporter activity"/>
    <property type="evidence" value="ECO:0007669"/>
    <property type="project" value="InterPro"/>
</dbReference>
<dbReference type="InterPro" id="IPR008386">
    <property type="entry name" value="ATP_synth_F0_esu_mt"/>
</dbReference>
<dbReference type="GO" id="GO:0015986">
    <property type="term" value="P:proton motive force-driven ATP synthesis"/>
    <property type="evidence" value="ECO:0007669"/>
    <property type="project" value="InterPro"/>
</dbReference>
<evidence type="ECO:0000256" key="2">
    <source>
        <dbReference type="ARBA" id="ARBA00022448"/>
    </source>
</evidence>
<evidence type="ECO:0000256" key="4">
    <source>
        <dbReference type="ARBA" id="ARBA00022781"/>
    </source>
</evidence>
<feature type="region of interest" description="Disordered" evidence="8">
    <location>
        <begin position="35"/>
        <end position="80"/>
    </location>
</feature>
<dbReference type="GO" id="GO:0045259">
    <property type="term" value="C:proton-transporting ATP synthase complex"/>
    <property type="evidence" value="ECO:0007669"/>
    <property type="project" value="UniProtKB-KW"/>
</dbReference>
<dbReference type="AlphaFoldDB" id="A0A3M0A4Y4"/>
<evidence type="ECO:0000256" key="1">
    <source>
        <dbReference type="ARBA" id="ARBA00004370"/>
    </source>
</evidence>
<evidence type="ECO:0000256" key="6">
    <source>
        <dbReference type="ARBA" id="ARBA00023136"/>
    </source>
</evidence>
<gene>
    <name evidence="9" type="ORF">JN00_0198</name>
</gene>
<proteinExistence type="predicted"/>
<keyword evidence="7" id="KW-0066">ATP synthesis</keyword>
<evidence type="ECO:0000256" key="7">
    <source>
        <dbReference type="ARBA" id="ARBA00023310"/>
    </source>
</evidence>
<reference evidence="9 10" key="1">
    <citation type="submission" date="2018-10" db="EMBL/GenBank/DDBJ databases">
        <title>Genomic Encyclopedia of Archaeal and Bacterial Type Strains, Phase II (KMG-II): from individual species to whole genera.</title>
        <authorList>
            <person name="Goeker M."/>
        </authorList>
    </citation>
    <scope>NUCLEOTIDE SEQUENCE [LARGE SCALE GENOMIC DNA]</scope>
    <source>
        <strain evidence="9 10">ATCC 29870</strain>
    </source>
</reference>
<name>A0A3M0A4Y4_9BACT</name>
<dbReference type="OrthoDB" id="398775at2"/>